<dbReference type="PANTHER" id="PTHR10625:SF38">
    <property type="entry name" value="HISTONE DEACETYLASE 6, ISOFORM G"/>
    <property type="match status" value="1"/>
</dbReference>
<dbReference type="GO" id="GO:0141221">
    <property type="term" value="F:histone deacetylase activity, hydrolytic mechanism"/>
    <property type="evidence" value="ECO:0007669"/>
    <property type="project" value="UniProtKB-EC"/>
</dbReference>
<dbReference type="EMBL" id="CP045904">
    <property type="protein sequence ID" value="QQP36400.1"/>
    <property type="molecule type" value="Genomic_DNA"/>
</dbReference>
<dbReference type="GO" id="GO:0040029">
    <property type="term" value="P:epigenetic regulation of gene expression"/>
    <property type="evidence" value="ECO:0007669"/>
    <property type="project" value="TreeGrafter"/>
</dbReference>
<evidence type="ECO:0000256" key="2">
    <source>
        <dbReference type="SAM" id="MobiDB-lite"/>
    </source>
</evidence>
<dbReference type="AlphaFoldDB" id="A0A7T8JWF8"/>
<proteinExistence type="predicted"/>
<evidence type="ECO:0000313" key="5">
    <source>
        <dbReference type="Proteomes" id="UP000595437"/>
    </source>
</evidence>
<keyword evidence="5" id="KW-1185">Reference proteome</keyword>
<reference evidence="5" key="1">
    <citation type="submission" date="2021-01" db="EMBL/GenBank/DDBJ databases">
        <title>Caligus Genome Assembly.</title>
        <authorList>
            <person name="Gallardo-Escarate C."/>
        </authorList>
    </citation>
    <scope>NUCLEOTIDE SEQUENCE [LARGE SCALE GENOMIC DNA]</scope>
</reference>
<dbReference type="Pfam" id="PF00850">
    <property type="entry name" value="Hist_deacetyl"/>
    <property type="match status" value="2"/>
</dbReference>
<dbReference type="GO" id="GO:0000118">
    <property type="term" value="C:histone deacetylase complex"/>
    <property type="evidence" value="ECO:0007669"/>
    <property type="project" value="TreeGrafter"/>
</dbReference>
<feature type="domain" description="Histone deacetylase" evidence="3">
    <location>
        <begin position="481"/>
        <end position="741"/>
    </location>
</feature>
<name>A0A7T8JWF8_CALRO</name>
<evidence type="ECO:0000256" key="1">
    <source>
        <dbReference type="ARBA" id="ARBA00048287"/>
    </source>
</evidence>
<dbReference type="PANTHER" id="PTHR10625">
    <property type="entry name" value="HISTONE DEACETYLASE HDAC1-RELATED"/>
    <property type="match status" value="1"/>
</dbReference>
<feature type="domain" description="Histone deacetylase" evidence="3">
    <location>
        <begin position="109"/>
        <end position="342"/>
    </location>
</feature>
<dbReference type="SUPFAM" id="SSF52768">
    <property type="entry name" value="Arginase/deacetylase"/>
    <property type="match status" value="2"/>
</dbReference>
<dbReference type="InterPro" id="IPR023696">
    <property type="entry name" value="Ureohydrolase_dom_sf"/>
</dbReference>
<feature type="region of interest" description="Disordered" evidence="2">
    <location>
        <begin position="90"/>
        <end position="118"/>
    </location>
</feature>
<evidence type="ECO:0000259" key="3">
    <source>
        <dbReference type="Pfam" id="PF00850"/>
    </source>
</evidence>
<dbReference type="InterPro" id="IPR000286">
    <property type="entry name" value="HDACs"/>
</dbReference>
<gene>
    <name evidence="4" type="ORF">FKW44_021488</name>
</gene>
<dbReference type="Proteomes" id="UP000595437">
    <property type="component" value="Chromosome 15"/>
</dbReference>
<protein>
    <submittedName>
        <fullName evidence="4">Histone deacetylase</fullName>
    </submittedName>
</protein>
<dbReference type="InterPro" id="IPR037138">
    <property type="entry name" value="His_deacetylse_dom_sf"/>
</dbReference>
<sequence>MSSLREIMAKGRAKKKKRGSDSVSVLPKDPYEKSYSVKTDHGSKKGVGVVTDPIFGKIEHATNAVSSLPSFLLFFESPLQSMGFTAYREARATPGDPKSPLRDPPSPTLQVHPSRSASEEEILSLHDQDLLESIRHSSTLSSPEELRAFASQRFYSVYLNQNTFRAALTAAGSSIALSSSLLSGEISSGMALIRPPGHHAMVKECNGFCIFNNAALLAKNLLNNASSSGIHKILIVDIDVHHGQGTQRAFIDDPRVLYFSIHRYEHGKYWPHLKESNFNEIGSGKGRGYTLNVPLNEIQLGDAEYISILHRVLLPLAYEYNPDLVLVSGGYDACMGCPEGKCAFLLEGGYFIDSLAEGVAMTVRSLLGDPCVPLSLPSWRVAPSLQLDWMETYENNKAEENDFRPDVKYLYEEKAEVVTPEGFTLGEDYYILGPDKLKHYTEILDKEKAVYEPHWSKKKGSVAYVFDKEMMKHSNLDDPSHPECPQRIQTALDMHAEFGILSHMEEIPTKRRISSEEILMVHGADHIKDLNKLLSLKNSQVDLENFGDEFESIFFNAHSHDGAHFAAGAFLDLVDSVLSPKKSVESGIAFIRPPGHHAEPDEFMGFSILNNVALGAAYAKKKYGLQRVLIFDWDVHHGNGIQKAFYEDPSVLYISAHRFDEGSFFPCKDDADAHFTGQGSGKGFNVNIPWNGPGVGDPEYMAAFMQVVMPIAYEFQPQLVLVAAGFDAAVNDPLGHCKVSPQ</sequence>
<accession>A0A7T8JWF8</accession>
<dbReference type="Gene3D" id="3.40.800.20">
    <property type="entry name" value="Histone deacetylase domain"/>
    <property type="match status" value="2"/>
</dbReference>
<feature type="non-terminal residue" evidence="4">
    <location>
        <position position="1"/>
    </location>
</feature>
<dbReference type="InterPro" id="IPR023801">
    <property type="entry name" value="His_deacetylse_dom"/>
</dbReference>
<comment type="catalytic activity">
    <reaction evidence="1">
        <text>N(6)-acetyl-L-lysyl-[histone] + H2O = L-lysyl-[histone] + acetate</text>
        <dbReference type="Rhea" id="RHEA:58196"/>
        <dbReference type="Rhea" id="RHEA-COMP:9845"/>
        <dbReference type="Rhea" id="RHEA-COMP:11338"/>
        <dbReference type="ChEBI" id="CHEBI:15377"/>
        <dbReference type="ChEBI" id="CHEBI:29969"/>
        <dbReference type="ChEBI" id="CHEBI:30089"/>
        <dbReference type="ChEBI" id="CHEBI:61930"/>
        <dbReference type="EC" id="3.5.1.98"/>
    </reaction>
</comment>
<organism evidence="4 5">
    <name type="scientific">Caligus rogercresseyi</name>
    <name type="common">Sea louse</name>
    <dbReference type="NCBI Taxonomy" id="217165"/>
    <lineage>
        <taxon>Eukaryota</taxon>
        <taxon>Metazoa</taxon>
        <taxon>Ecdysozoa</taxon>
        <taxon>Arthropoda</taxon>
        <taxon>Crustacea</taxon>
        <taxon>Multicrustacea</taxon>
        <taxon>Hexanauplia</taxon>
        <taxon>Copepoda</taxon>
        <taxon>Siphonostomatoida</taxon>
        <taxon>Caligidae</taxon>
        <taxon>Caligus</taxon>
    </lineage>
</organism>
<dbReference type="OrthoDB" id="424012at2759"/>
<evidence type="ECO:0000313" key="4">
    <source>
        <dbReference type="EMBL" id="QQP36400.1"/>
    </source>
</evidence>
<dbReference type="PRINTS" id="PR01270">
    <property type="entry name" value="HDASUPER"/>
</dbReference>
<feature type="region of interest" description="Disordered" evidence="2">
    <location>
        <begin position="1"/>
        <end position="43"/>
    </location>
</feature>